<sequence length="267" mass="31496">MKVYLLDTHPYFLQLGYKDYEEYKEHKILFKGNSLKEAWNIYEMIVEKEGEHSDFPYANLGTVMASERVRNLLIEKLQNNIEFLQVTTPIGSHYFINVINKLDCIDHDNSLAKRYSDGMLDEYTNLSLLEDKLQDQYIFKIYVPEINDVLFKTYVTDKFKSILEGNNLTGYQLIEVWDSEISWQEKERKYNDLINSITESLTRKFDFGEACRLVKEENATVFSEKWSMKLTTEGELSLGRLLEDGTYSWILPAYYPPVILYQDWGVK</sequence>
<dbReference type="InterPro" id="IPR012433">
    <property type="entry name" value="Imm11"/>
</dbReference>
<organism evidence="2">
    <name type="scientific">Paenibacillus sp. SYP-B3998</name>
    <dbReference type="NCBI Taxonomy" id="2678564"/>
    <lineage>
        <taxon>Bacteria</taxon>
        <taxon>Bacillati</taxon>
        <taxon>Bacillota</taxon>
        <taxon>Bacilli</taxon>
        <taxon>Bacillales</taxon>
        <taxon>Paenibacillaceae</taxon>
        <taxon>Paenibacillus</taxon>
    </lineage>
</organism>
<proteinExistence type="predicted"/>
<name>A0A6G3ZR10_9BACL</name>
<comment type="caution">
    <text evidence="2">The sequence shown here is derived from an EMBL/GenBank/DDBJ whole genome shotgun (WGS) entry which is preliminary data.</text>
</comment>
<dbReference type="AlphaFoldDB" id="A0A6G3ZR10"/>
<evidence type="ECO:0000313" key="2">
    <source>
        <dbReference type="EMBL" id="NEW04643.1"/>
    </source>
</evidence>
<accession>A0A6G3ZR10</accession>
<protein>
    <recommendedName>
        <fullName evidence="1">Immunity MXAN-0049 protein domain-containing protein</fullName>
    </recommendedName>
</protein>
<feature type="domain" description="Immunity MXAN-0049 protein" evidence="1">
    <location>
        <begin position="48"/>
        <end position="176"/>
    </location>
</feature>
<reference evidence="2" key="1">
    <citation type="submission" date="2020-02" db="EMBL/GenBank/DDBJ databases">
        <authorList>
            <person name="Shen X.-R."/>
            <person name="Zhang Y.-X."/>
        </authorList>
    </citation>
    <scope>NUCLEOTIDE SEQUENCE</scope>
    <source>
        <strain evidence="2">SYP-B3998</strain>
    </source>
</reference>
<evidence type="ECO:0000259" key="1">
    <source>
        <dbReference type="Pfam" id="PF07791"/>
    </source>
</evidence>
<gene>
    <name evidence="2" type="ORF">GK047_01210</name>
</gene>
<dbReference type="RefSeq" id="WP_163940322.1">
    <property type="nucleotide sequence ID" value="NZ_JAAIKC010000001.1"/>
</dbReference>
<dbReference type="EMBL" id="JAAIKC010000001">
    <property type="protein sequence ID" value="NEW04643.1"/>
    <property type="molecule type" value="Genomic_DNA"/>
</dbReference>
<dbReference type="Pfam" id="PF07791">
    <property type="entry name" value="Imm11"/>
    <property type="match status" value="1"/>
</dbReference>